<sequence length="226" mass="25224">MAEHPAQQKQRLRTLLHLSPVVTTAQLTRSGLLGAARGLKLPRQTLTCRTRTTQVMSETDLTFVALKRETLTWPRRDLMHTAGLTEVLFRVSREDGQRWALTPLKGRGRGALPDAEILSPGENRARDWAVEFDAGYPAARVRDKLRSFAAQGYGAALWGISVHGRVPTILDLARELHGAGELPGLREVRVVWVDFWSAHDPYCNRPRCHKPYEARGSFGPEVTAAD</sequence>
<protein>
    <submittedName>
        <fullName evidence="1">Uncharacterized protein</fullName>
    </submittedName>
</protein>
<reference evidence="1 2" key="1">
    <citation type="submission" date="2020-08" db="EMBL/GenBank/DDBJ databases">
        <title>Genomic Encyclopedia of Type Strains, Phase IV (KMG-IV): sequencing the most valuable type-strain genomes for metagenomic binning, comparative biology and taxonomic classification.</title>
        <authorList>
            <person name="Goeker M."/>
        </authorList>
    </citation>
    <scope>NUCLEOTIDE SEQUENCE [LARGE SCALE GENOMIC DNA]</scope>
    <source>
        <strain evidence="1 2">DSM 101791</strain>
    </source>
</reference>
<comment type="caution">
    <text evidence="1">The sequence shown here is derived from an EMBL/GenBank/DDBJ whole genome shotgun (WGS) entry which is preliminary data.</text>
</comment>
<dbReference type="RefSeq" id="WP_246363390.1">
    <property type="nucleotide sequence ID" value="NZ_JACHFN010000013.1"/>
</dbReference>
<accession>A0A7W8GH26</accession>
<evidence type="ECO:0000313" key="1">
    <source>
        <dbReference type="EMBL" id="MBB5235527.1"/>
    </source>
</evidence>
<keyword evidence="2" id="KW-1185">Reference proteome</keyword>
<dbReference type="AlphaFoldDB" id="A0A7W8GH26"/>
<name>A0A7W8GH26_9DEIO</name>
<dbReference type="Proteomes" id="UP000525389">
    <property type="component" value="Unassembled WGS sequence"/>
</dbReference>
<evidence type="ECO:0000313" key="2">
    <source>
        <dbReference type="Proteomes" id="UP000525389"/>
    </source>
</evidence>
<proteinExistence type="predicted"/>
<dbReference type="EMBL" id="JACHFN010000013">
    <property type="protein sequence ID" value="MBB5235527.1"/>
    <property type="molecule type" value="Genomic_DNA"/>
</dbReference>
<organism evidence="1 2">
    <name type="scientific">Deinococcus budaensis</name>
    <dbReference type="NCBI Taxonomy" id="1665626"/>
    <lineage>
        <taxon>Bacteria</taxon>
        <taxon>Thermotogati</taxon>
        <taxon>Deinococcota</taxon>
        <taxon>Deinococci</taxon>
        <taxon>Deinococcales</taxon>
        <taxon>Deinococcaceae</taxon>
        <taxon>Deinococcus</taxon>
    </lineage>
</organism>
<gene>
    <name evidence="1" type="ORF">HNQ09_002984</name>
</gene>